<dbReference type="AlphaFoldDB" id="A0A1W0X0Q6"/>
<organism evidence="5 6">
    <name type="scientific">Hypsibius exemplaris</name>
    <name type="common">Freshwater tardigrade</name>
    <dbReference type="NCBI Taxonomy" id="2072580"/>
    <lineage>
        <taxon>Eukaryota</taxon>
        <taxon>Metazoa</taxon>
        <taxon>Ecdysozoa</taxon>
        <taxon>Tardigrada</taxon>
        <taxon>Eutardigrada</taxon>
        <taxon>Parachela</taxon>
        <taxon>Hypsibioidea</taxon>
        <taxon>Hypsibiidae</taxon>
        <taxon>Hypsibius</taxon>
    </lineage>
</organism>
<proteinExistence type="inferred from homology"/>
<gene>
    <name evidence="5" type="ORF">BV898_05094</name>
</gene>
<evidence type="ECO:0000313" key="6">
    <source>
        <dbReference type="Proteomes" id="UP000192578"/>
    </source>
</evidence>
<feature type="compositionally biased region" description="Acidic residues" evidence="3">
    <location>
        <begin position="428"/>
        <end position="442"/>
    </location>
</feature>
<comment type="similarity">
    <text evidence="1">Belongs to the shugoshin family.</text>
</comment>
<dbReference type="GO" id="GO:0045132">
    <property type="term" value="P:meiotic chromosome segregation"/>
    <property type="evidence" value="ECO:0007669"/>
    <property type="project" value="InterPro"/>
</dbReference>
<dbReference type="OrthoDB" id="770508at2759"/>
<sequence>MARSPVAVACRPAVIPQRPPAPKPKKKPQKRLLRNLIRKKAPRRRLFHLRFACLVRNSLLFRLGMKYAVRSHMLRPRKTKIKIKIVEKERIVKVPDLKLRETADAIRKRNVLCIKDNAALKVERVLLLDGLHKSYRTDLDLHELSVNNEALKRAYARLLIQAEANAGDIAQPNLDEFKAFLPDYKCIAKSKATPAPFPLSLPARFPMCAPRMAQSPERKIYRVKEEDEEEAIPFTRTSNRSWTAPRDAATNKRQCKRRTALPGEIERSIASFTRQQQRQTRQEDEEADSADDDAQQTPTHNHDIRSPTAATHSGRAARNTPESAGDDRSFIQPGDLTMSADRTFTRRKEENERNEVPEPKSAPPEILKTPKKKRPFDVLLTSEGIAVGGGGGPGARRSVGVRASPRLQAQTRRSLQASFGTTLNFDLEKEEEDAGTMEEITLEDALGVPSVLEPSWANTLADVTADEEEDFSGVSTPGPSSASKSRCRDDSTISEDEGAVTGARGRPSRAAKTKIQTLKEPSLNTKMRRPAGVEPLTASQDNKYRRLKPRKPLVSSASKRAPVDELVLSD</sequence>
<accession>A0A1W0X0Q6</accession>
<protein>
    <recommendedName>
        <fullName evidence="4">Shugoshin C-terminal domain-containing protein</fullName>
    </recommendedName>
</protein>
<dbReference type="InterPro" id="IPR011515">
    <property type="entry name" value="Shugoshin_C"/>
</dbReference>
<reference evidence="6" key="1">
    <citation type="submission" date="2017-01" db="EMBL/GenBank/DDBJ databases">
        <title>Comparative genomics of anhydrobiosis in the tardigrade Hypsibius dujardini.</title>
        <authorList>
            <person name="Yoshida Y."/>
            <person name="Koutsovoulos G."/>
            <person name="Laetsch D."/>
            <person name="Stevens L."/>
            <person name="Kumar S."/>
            <person name="Horikawa D."/>
            <person name="Ishino K."/>
            <person name="Komine S."/>
            <person name="Tomita M."/>
            <person name="Blaxter M."/>
            <person name="Arakawa K."/>
        </authorList>
    </citation>
    <scope>NUCLEOTIDE SEQUENCE [LARGE SCALE GENOMIC DNA]</scope>
    <source>
        <strain evidence="6">Z151</strain>
    </source>
</reference>
<feature type="region of interest" description="Disordered" evidence="3">
    <location>
        <begin position="223"/>
        <end position="570"/>
    </location>
</feature>
<evidence type="ECO:0000256" key="2">
    <source>
        <dbReference type="ARBA" id="ARBA00022829"/>
    </source>
</evidence>
<feature type="domain" description="Shugoshin C-terminal" evidence="4">
    <location>
        <begin position="505"/>
        <end position="529"/>
    </location>
</feature>
<evidence type="ECO:0000259" key="4">
    <source>
        <dbReference type="Pfam" id="PF07557"/>
    </source>
</evidence>
<dbReference type="GO" id="GO:0005634">
    <property type="term" value="C:nucleus"/>
    <property type="evidence" value="ECO:0007669"/>
    <property type="project" value="InterPro"/>
</dbReference>
<dbReference type="EMBL" id="MTYJ01000026">
    <property type="protein sequence ID" value="OQV21021.1"/>
    <property type="molecule type" value="Genomic_DNA"/>
</dbReference>
<feature type="compositionally biased region" description="Basic and acidic residues" evidence="3">
    <location>
        <begin position="343"/>
        <end position="358"/>
    </location>
</feature>
<feature type="compositionally biased region" description="Polar residues" evidence="3">
    <location>
        <begin position="473"/>
        <end position="484"/>
    </location>
</feature>
<keyword evidence="6" id="KW-1185">Reference proteome</keyword>
<feature type="compositionally biased region" description="Acidic residues" evidence="3">
    <location>
        <begin position="283"/>
        <end position="294"/>
    </location>
</feature>
<comment type="caution">
    <text evidence="5">The sequence shown here is derived from an EMBL/GenBank/DDBJ whole genome shotgun (WGS) entry which is preliminary data.</text>
</comment>
<evidence type="ECO:0000256" key="1">
    <source>
        <dbReference type="ARBA" id="ARBA00010845"/>
    </source>
</evidence>
<feature type="compositionally biased region" description="Polar residues" evidence="3">
    <location>
        <begin position="407"/>
        <end position="424"/>
    </location>
</feature>
<dbReference type="Pfam" id="PF07557">
    <property type="entry name" value="Shugoshin_C"/>
    <property type="match status" value="1"/>
</dbReference>
<dbReference type="GO" id="GO:0000775">
    <property type="term" value="C:chromosome, centromeric region"/>
    <property type="evidence" value="ECO:0007669"/>
    <property type="project" value="InterPro"/>
</dbReference>
<evidence type="ECO:0000256" key="3">
    <source>
        <dbReference type="SAM" id="MobiDB-lite"/>
    </source>
</evidence>
<dbReference type="Proteomes" id="UP000192578">
    <property type="component" value="Unassembled WGS sequence"/>
</dbReference>
<keyword evidence="2" id="KW-0159">Chromosome partition</keyword>
<evidence type="ECO:0000313" key="5">
    <source>
        <dbReference type="EMBL" id="OQV21021.1"/>
    </source>
</evidence>
<name>A0A1W0X0Q6_HYPEX</name>